<dbReference type="Proteomes" id="UP001165168">
    <property type="component" value="Unassembled WGS sequence"/>
</dbReference>
<dbReference type="EMBL" id="BSTG01000001">
    <property type="protein sequence ID" value="GLY56411.1"/>
    <property type="molecule type" value="Genomic_DNA"/>
</dbReference>
<accession>A0AAV5P5F0</accession>
<evidence type="ECO:0000256" key="1">
    <source>
        <dbReference type="SAM" id="MobiDB-lite"/>
    </source>
</evidence>
<proteinExistence type="predicted"/>
<sequence length="255" mass="26123">MPDDGLTPRGARRTYRRGVPDQTALPHRSDSRSDASALRTRSTPGRHAGAPVPGGQPWARGAVVLAASFLLGGLTSFAQGFLPDAAAPFANSASGWTLLTALLVAWAARDARTRTWHAAVLGAASFVLLTLGYTVAADLRGFFYDPTLFGVVGLVVGPFVGVAAAWLWRAGVRAALGTAVLAGIGIGESVYGLTTVVETTGATYWVVIGLASLVLLAAMLTRRLRGPVPAAVAAGGTAVVATAFVLAYRALGTIG</sequence>
<dbReference type="AlphaFoldDB" id="A0AAV5P5F0"/>
<keyword evidence="2" id="KW-0812">Transmembrane</keyword>
<evidence type="ECO:0000256" key="2">
    <source>
        <dbReference type="SAM" id="Phobius"/>
    </source>
</evidence>
<dbReference type="Pfam" id="PF20128">
    <property type="entry name" value="DUF6518"/>
    <property type="match status" value="1"/>
</dbReference>
<keyword evidence="2" id="KW-1133">Transmembrane helix</keyword>
<feature type="transmembrane region" description="Helical" evidence="2">
    <location>
        <begin position="228"/>
        <end position="251"/>
    </location>
</feature>
<keyword evidence="2" id="KW-0472">Membrane</keyword>
<feature type="transmembrane region" description="Helical" evidence="2">
    <location>
        <begin position="202"/>
        <end position="221"/>
    </location>
</feature>
<feature type="compositionally biased region" description="Low complexity" evidence="1">
    <location>
        <begin position="34"/>
        <end position="43"/>
    </location>
</feature>
<evidence type="ECO:0000313" key="4">
    <source>
        <dbReference type="Proteomes" id="UP001165168"/>
    </source>
</evidence>
<feature type="transmembrane region" description="Helical" evidence="2">
    <location>
        <begin position="175"/>
        <end position="196"/>
    </location>
</feature>
<organism evidence="3 4">
    <name type="scientific">Cellulosimicrobium cellulans</name>
    <name type="common">Arthrobacter luteus</name>
    <dbReference type="NCBI Taxonomy" id="1710"/>
    <lineage>
        <taxon>Bacteria</taxon>
        <taxon>Bacillati</taxon>
        <taxon>Actinomycetota</taxon>
        <taxon>Actinomycetes</taxon>
        <taxon>Micrococcales</taxon>
        <taxon>Promicromonosporaceae</taxon>
        <taxon>Cellulosimicrobium</taxon>
    </lineage>
</organism>
<feature type="transmembrane region" description="Helical" evidence="2">
    <location>
        <begin position="148"/>
        <end position="168"/>
    </location>
</feature>
<feature type="transmembrane region" description="Helical" evidence="2">
    <location>
        <begin position="115"/>
        <end position="136"/>
    </location>
</feature>
<feature type="transmembrane region" description="Helical" evidence="2">
    <location>
        <begin position="88"/>
        <end position="108"/>
    </location>
</feature>
<feature type="region of interest" description="Disordered" evidence="1">
    <location>
        <begin position="1"/>
        <end position="54"/>
    </location>
</feature>
<evidence type="ECO:0000313" key="3">
    <source>
        <dbReference type="EMBL" id="GLY56411.1"/>
    </source>
</evidence>
<comment type="caution">
    <text evidence="3">The sequence shown here is derived from an EMBL/GenBank/DDBJ whole genome shotgun (WGS) entry which is preliminary data.</text>
</comment>
<name>A0AAV5P5F0_CELCE</name>
<gene>
    <name evidence="3" type="ORF">Ccel01_10130</name>
</gene>
<feature type="transmembrane region" description="Helical" evidence="2">
    <location>
        <begin position="62"/>
        <end position="82"/>
    </location>
</feature>
<dbReference type="InterPro" id="IPR045393">
    <property type="entry name" value="DUF6518"/>
</dbReference>
<reference evidence="3" key="1">
    <citation type="submission" date="2023-03" db="EMBL/GenBank/DDBJ databases">
        <title>Cellulosimicrobium cellulans NBRC 103059.</title>
        <authorList>
            <person name="Ichikawa N."/>
            <person name="Sato H."/>
            <person name="Tonouchi N."/>
        </authorList>
    </citation>
    <scope>NUCLEOTIDE SEQUENCE</scope>
    <source>
        <strain evidence="3">NBRC 103059</strain>
    </source>
</reference>
<protein>
    <submittedName>
        <fullName evidence="3">Uncharacterized protein</fullName>
    </submittedName>
</protein>